<accession>A0ABN3GW47</accession>
<sequence length="66" mass="7139">MRRFRLREGSRTWRFDIGAIDPPRGVMMVDPPGHDLVADHLHGVDRVASTGLPTSVEAAAATATSL</sequence>
<dbReference type="RefSeq" id="WP_344615771.1">
    <property type="nucleotide sequence ID" value="NZ_BAAARV010000055.1"/>
</dbReference>
<gene>
    <name evidence="1" type="ORF">GCM10010170_058630</name>
</gene>
<organism evidence="1 2">
    <name type="scientific">Dactylosporangium salmoneum</name>
    <dbReference type="NCBI Taxonomy" id="53361"/>
    <lineage>
        <taxon>Bacteria</taxon>
        <taxon>Bacillati</taxon>
        <taxon>Actinomycetota</taxon>
        <taxon>Actinomycetes</taxon>
        <taxon>Micromonosporales</taxon>
        <taxon>Micromonosporaceae</taxon>
        <taxon>Dactylosporangium</taxon>
    </lineage>
</organism>
<reference evidence="1 2" key="1">
    <citation type="journal article" date="2019" name="Int. J. Syst. Evol. Microbiol.">
        <title>The Global Catalogue of Microorganisms (GCM) 10K type strain sequencing project: providing services to taxonomists for standard genome sequencing and annotation.</title>
        <authorList>
            <consortium name="The Broad Institute Genomics Platform"/>
            <consortium name="The Broad Institute Genome Sequencing Center for Infectious Disease"/>
            <person name="Wu L."/>
            <person name="Ma J."/>
        </authorList>
    </citation>
    <scope>NUCLEOTIDE SEQUENCE [LARGE SCALE GENOMIC DNA]</scope>
    <source>
        <strain evidence="1 2">JCM 3272</strain>
    </source>
</reference>
<evidence type="ECO:0000313" key="2">
    <source>
        <dbReference type="Proteomes" id="UP001501444"/>
    </source>
</evidence>
<protein>
    <submittedName>
        <fullName evidence="1">Uncharacterized protein</fullName>
    </submittedName>
</protein>
<evidence type="ECO:0000313" key="1">
    <source>
        <dbReference type="EMBL" id="GAA2362504.1"/>
    </source>
</evidence>
<proteinExistence type="predicted"/>
<keyword evidence="2" id="KW-1185">Reference proteome</keyword>
<name>A0ABN3GW47_9ACTN</name>
<dbReference type="EMBL" id="BAAARV010000055">
    <property type="protein sequence ID" value="GAA2362504.1"/>
    <property type="molecule type" value="Genomic_DNA"/>
</dbReference>
<dbReference type="Proteomes" id="UP001501444">
    <property type="component" value="Unassembled WGS sequence"/>
</dbReference>
<comment type="caution">
    <text evidence="1">The sequence shown here is derived from an EMBL/GenBank/DDBJ whole genome shotgun (WGS) entry which is preliminary data.</text>
</comment>